<dbReference type="Proteomes" id="UP000435112">
    <property type="component" value="Unassembled WGS sequence"/>
</dbReference>
<evidence type="ECO:0000313" key="2">
    <source>
        <dbReference type="EMBL" id="KAE8955234.1"/>
    </source>
</evidence>
<feature type="compositionally biased region" description="Low complexity" evidence="1">
    <location>
        <begin position="84"/>
        <end position="94"/>
    </location>
</feature>
<protein>
    <submittedName>
        <fullName evidence="2">Uncharacterized protein</fullName>
    </submittedName>
</protein>
<evidence type="ECO:0000256" key="1">
    <source>
        <dbReference type="SAM" id="MobiDB-lite"/>
    </source>
</evidence>
<feature type="region of interest" description="Disordered" evidence="1">
    <location>
        <begin position="50"/>
        <end position="70"/>
    </location>
</feature>
<comment type="caution">
    <text evidence="2">The sequence shown here is derived from an EMBL/GenBank/DDBJ whole genome shotgun (WGS) entry which is preliminary data.</text>
</comment>
<organism evidence="2 3">
    <name type="scientific">Phytophthora rubi</name>
    <dbReference type="NCBI Taxonomy" id="129364"/>
    <lineage>
        <taxon>Eukaryota</taxon>
        <taxon>Sar</taxon>
        <taxon>Stramenopiles</taxon>
        <taxon>Oomycota</taxon>
        <taxon>Peronosporomycetes</taxon>
        <taxon>Peronosporales</taxon>
        <taxon>Peronosporaceae</taxon>
        <taxon>Phytophthora</taxon>
    </lineage>
</organism>
<proteinExistence type="predicted"/>
<accession>A0A6A3G9H2</accession>
<gene>
    <name evidence="2" type="ORF">PR002_g31840</name>
</gene>
<name>A0A6A3G9H2_9STRA</name>
<sequence>MSQVARSPQGEIEVWIQDQECWNGSDPSQPKRIGGVELREEMTAPWIEERRIADGELQSGDELGPRVLQGRIRPPPPLLLLFLSSSSSSALPPLGGDPYSGDPPEPGGVPDPVCPPAGGT</sequence>
<feature type="region of interest" description="Disordered" evidence="1">
    <location>
        <begin position="84"/>
        <end position="120"/>
    </location>
</feature>
<feature type="compositionally biased region" description="Pro residues" evidence="1">
    <location>
        <begin position="101"/>
        <end position="120"/>
    </location>
</feature>
<reference evidence="2 3" key="1">
    <citation type="submission" date="2018-09" db="EMBL/GenBank/DDBJ databases">
        <title>Genomic investigation of the strawberry pathogen Phytophthora fragariae indicates pathogenicity is determined by transcriptional variation in three key races.</title>
        <authorList>
            <person name="Adams T.M."/>
            <person name="Armitage A.D."/>
            <person name="Sobczyk M.K."/>
            <person name="Bates H.J."/>
            <person name="Dunwell J.M."/>
            <person name="Nellist C.F."/>
            <person name="Harrison R.J."/>
        </authorList>
    </citation>
    <scope>NUCLEOTIDE SEQUENCE [LARGE SCALE GENOMIC DNA]</scope>
    <source>
        <strain evidence="2 3">SCRP324</strain>
    </source>
</reference>
<dbReference type="EMBL" id="QXFU01009214">
    <property type="protein sequence ID" value="KAE8955234.1"/>
    <property type="molecule type" value="Genomic_DNA"/>
</dbReference>
<evidence type="ECO:0000313" key="3">
    <source>
        <dbReference type="Proteomes" id="UP000435112"/>
    </source>
</evidence>
<dbReference type="AlphaFoldDB" id="A0A6A3G9H2"/>